<organism evidence="18 19">
    <name type="scientific">Culter alburnus</name>
    <name type="common">Topmouth culter</name>
    <dbReference type="NCBI Taxonomy" id="194366"/>
    <lineage>
        <taxon>Eukaryota</taxon>
        <taxon>Metazoa</taxon>
        <taxon>Chordata</taxon>
        <taxon>Craniata</taxon>
        <taxon>Vertebrata</taxon>
        <taxon>Euteleostomi</taxon>
        <taxon>Actinopterygii</taxon>
        <taxon>Neopterygii</taxon>
        <taxon>Teleostei</taxon>
        <taxon>Ostariophysi</taxon>
        <taxon>Cypriniformes</taxon>
        <taxon>Xenocyprididae</taxon>
        <taxon>Xenocypridinae</taxon>
        <taxon>Culter</taxon>
    </lineage>
</organism>
<dbReference type="PANTHER" id="PTHR45875">
    <property type="entry name" value="METHYLTRANSFERASE N6AMT1"/>
    <property type="match status" value="1"/>
</dbReference>
<dbReference type="InterPro" id="IPR052190">
    <property type="entry name" value="Euk-Arch_PrmC-MTase"/>
</dbReference>
<dbReference type="NCBIfam" id="TIGR00537">
    <property type="entry name" value="hemK_rel_arch"/>
    <property type="match status" value="1"/>
</dbReference>
<keyword evidence="6" id="KW-0539">Nucleus</keyword>
<dbReference type="InterPro" id="IPR029063">
    <property type="entry name" value="SAM-dependent_MTases_sf"/>
</dbReference>
<accession>A0AAW2B3N8</accession>
<evidence type="ECO:0000256" key="13">
    <source>
        <dbReference type="ARBA" id="ARBA00080992"/>
    </source>
</evidence>
<evidence type="ECO:0000313" key="19">
    <source>
        <dbReference type="Proteomes" id="UP001479290"/>
    </source>
</evidence>
<evidence type="ECO:0000256" key="16">
    <source>
        <dbReference type="ARBA" id="ARBA00093667"/>
    </source>
</evidence>
<evidence type="ECO:0000256" key="7">
    <source>
        <dbReference type="ARBA" id="ARBA00048619"/>
    </source>
</evidence>
<comment type="similarity">
    <text evidence="2">Belongs to the eukaryotic/archaeal PrmC-related family.</text>
</comment>
<dbReference type="Pfam" id="PF05175">
    <property type="entry name" value="MTS"/>
    <property type="match status" value="1"/>
</dbReference>
<evidence type="ECO:0000256" key="6">
    <source>
        <dbReference type="ARBA" id="ARBA00023242"/>
    </source>
</evidence>
<reference evidence="18 19" key="1">
    <citation type="submission" date="2024-05" db="EMBL/GenBank/DDBJ databases">
        <title>A high-quality chromosomal-level genome assembly of Topmouth culter (Culter alburnus).</title>
        <authorList>
            <person name="Zhao H."/>
        </authorList>
    </citation>
    <scope>NUCLEOTIDE SEQUENCE [LARGE SCALE GENOMIC DNA]</scope>
    <source>
        <strain evidence="18">CATC2023</strain>
        <tissue evidence="18">Muscle</tissue>
    </source>
</reference>
<dbReference type="GO" id="GO:0035657">
    <property type="term" value="C:eRF1 methyltransferase complex"/>
    <property type="evidence" value="ECO:0007669"/>
    <property type="project" value="TreeGrafter"/>
</dbReference>
<dbReference type="PROSITE" id="PS00092">
    <property type="entry name" value="N6_MTASE"/>
    <property type="match status" value="1"/>
</dbReference>
<evidence type="ECO:0000256" key="2">
    <source>
        <dbReference type="ARBA" id="ARBA00006149"/>
    </source>
</evidence>
<comment type="caution">
    <text evidence="18">The sequence shown here is derived from an EMBL/GenBank/DDBJ whole genome shotgun (WGS) entry which is preliminary data.</text>
</comment>
<dbReference type="Proteomes" id="UP001479290">
    <property type="component" value="Unassembled WGS sequence"/>
</dbReference>
<sequence>MYPTPLYAHAGRGTFSDVYDPAEDSFLLIDALEKDADRLKGSRPSVCLEVGSGSGVVSAFLASVVGSEALYLCTDVNPAAAQCTLQTSECNHLQLQPVVTDLVQCLLPRLNGKVDVLVFNPPYVVTPSEEVGSRGIEASWAGGIRGREVMDRFFPMIPQLLSDHGLFYLVVVSDNDPGVTCVTFRVASASSHSQFLICTRVLCSPDEIVSLLGKSGLNGHACLSRQAGRETLSILRFGKSDDIST</sequence>
<dbReference type="Gene3D" id="3.40.50.150">
    <property type="entry name" value="Vaccinia Virus protein VP39"/>
    <property type="match status" value="1"/>
</dbReference>
<dbReference type="FunFam" id="3.40.50.150:FF:000077">
    <property type="entry name" value="HemK methyltransferase family member 2"/>
    <property type="match status" value="1"/>
</dbReference>
<dbReference type="EMBL" id="JAWDJR010000001">
    <property type="protein sequence ID" value="KAK9980457.1"/>
    <property type="molecule type" value="Genomic_DNA"/>
</dbReference>
<dbReference type="InterPro" id="IPR002052">
    <property type="entry name" value="DNA_methylase_N6_adenine_CS"/>
</dbReference>
<keyword evidence="3" id="KW-0489">Methyltransferase</keyword>
<comment type="subunit">
    <text evidence="10">Heterodimer; heterodimerization with TRMT112 is required for S-adenosyl-L-methionine-binding.</text>
</comment>
<evidence type="ECO:0000256" key="5">
    <source>
        <dbReference type="ARBA" id="ARBA00022691"/>
    </source>
</evidence>
<evidence type="ECO:0000256" key="4">
    <source>
        <dbReference type="ARBA" id="ARBA00022679"/>
    </source>
</evidence>
<evidence type="ECO:0000256" key="10">
    <source>
        <dbReference type="ARBA" id="ARBA00062344"/>
    </source>
</evidence>
<dbReference type="GO" id="GO:0036009">
    <property type="term" value="F:protein-glutamine N-methyltransferase activity"/>
    <property type="evidence" value="ECO:0007669"/>
    <property type="project" value="UniProtKB-ARBA"/>
</dbReference>
<proteinExistence type="inferred from homology"/>
<keyword evidence="19" id="KW-1185">Reference proteome</keyword>
<dbReference type="InterPro" id="IPR007848">
    <property type="entry name" value="Small_mtfrase_dom"/>
</dbReference>
<dbReference type="CDD" id="cd02440">
    <property type="entry name" value="AdoMet_MTases"/>
    <property type="match status" value="1"/>
</dbReference>
<evidence type="ECO:0000256" key="3">
    <source>
        <dbReference type="ARBA" id="ARBA00022603"/>
    </source>
</evidence>
<dbReference type="GO" id="GO:0003676">
    <property type="term" value="F:nucleic acid binding"/>
    <property type="evidence" value="ECO:0007669"/>
    <property type="project" value="InterPro"/>
</dbReference>
<dbReference type="SUPFAM" id="SSF53335">
    <property type="entry name" value="S-adenosyl-L-methionine-dependent methyltransferases"/>
    <property type="match status" value="1"/>
</dbReference>
<evidence type="ECO:0000256" key="14">
    <source>
        <dbReference type="ARBA" id="ARBA00083337"/>
    </source>
</evidence>
<keyword evidence="5" id="KW-0949">S-adenosyl-L-methionine</keyword>
<evidence type="ECO:0000313" key="18">
    <source>
        <dbReference type="EMBL" id="KAK9980457.1"/>
    </source>
</evidence>
<dbReference type="InterPro" id="IPR004557">
    <property type="entry name" value="PrmC-related"/>
</dbReference>
<protein>
    <recommendedName>
        <fullName evidence="15">Methyltransferase HEMK2</fullName>
    </recommendedName>
    <alternativeName>
        <fullName evidence="14">HemK methyltransferase family member 2</fullName>
    </alternativeName>
    <alternativeName>
        <fullName evidence="12">Lysine N-methyltransferase 9</fullName>
    </alternativeName>
    <alternativeName>
        <fullName evidence="11">Methylarsonite methyltransferase N6AMT1</fullName>
    </alternativeName>
    <alternativeName>
        <fullName evidence="16">Methyltransferase N6AMT1</fullName>
    </alternativeName>
    <alternativeName>
        <fullName evidence="13">Protein N(5)-glutamine methyltransferase</fullName>
    </alternativeName>
</protein>
<dbReference type="GO" id="GO:0005634">
    <property type="term" value="C:nucleus"/>
    <property type="evidence" value="ECO:0007669"/>
    <property type="project" value="UniProtKB-SubCell"/>
</dbReference>
<dbReference type="AlphaFoldDB" id="A0AAW2B3N8"/>
<comment type="function">
    <text evidence="9">Methyltransferase that can methylate proteins and, to a lower extent, arsenic. Catalytic subunit of a heterodimer with TRMT112, which monomethylates 'Lys-12' of histone H4 (H4K12me1), a modification present at the promoters of numerous genes encoding cell cycle regulators. Catalytic subunit of a heterodimer with TRMT112, which catalyzes N5-methylation of Glu residue of proteins with a Gly-Gln-Xaa-Xaa-Xaa-Arg motif. Methylates ETF1 on 'Gln-185'; ETF1 needs to be complexed to ERF3 in its GTP-bound form to be efficiently methylated. May also play a role in the modulation of arsenic-induced toxicity by mediating the conversion of monomethylarsonous acid (3+) into the less toxic dimethylarsonic acid. It however only plays a limited role in arsenic metabolism compared with AS3MT.</text>
</comment>
<comment type="catalytic activity">
    <reaction evidence="8">
        <text>methylarsonous acid + S-adenosyl-L-methionine = dimethylarsinate + S-adenosyl-L-homocysteine + 2 H(+)</text>
        <dbReference type="Rhea" id="RHEA:11684"/>
        <dbReference type="ChEBI" id="CHEBI:15378"/>
        <dbReference type="ChEBI" id="CHEBI:16223"/>
        <dbReference type="ChEBI" id="CHEBI:17826"/>
        <dbReference type="ChEBI" id="CHEBI:57856"/>
        <dbReference type="ChEBI" id="CHEBI:59789"/>
    </reaction>
</comment>
<dbReference type="PANTHER" id="PTHR45875:SF1">
    <property type="entry name" value="METHYLTRANSFERASE N6AMT1"/>
    <property type="match status" value="1"/>
</dbReference>
<comment type="catalytic activity">
    <reaction evidence="7">
        <text>L-lysyl-[histone] + S-adenosyl-L-methionine = N(6)-methyl-L-lysyl-[histone] + S-adenosyl-L-homocysteine + H(+)</text>
        <dbReference type="Rhea" id="RHEA:10024"/>
        <dbReference type="Rhea" id="RHEA-COMP:9845"/>
        <dbReference type="Rhea" id="RHEA-COMP:9846"/>
        <dbReference type="ChEBI" id="CHEBI:15378"/>
        <dbReference type="ChEBI" id="CHEBI:29969"/>
        <dbReference type="ChEBI" id="CHEBI:57856"/>
        <dbReference type="ChEBI" id="CHEBI:59789"/>
        <dbReference type="ChEBI" id="CHEBI:61929"/>
    </reaction>
    <physiologicalReaction direction="left-to-right" evidence="7">
        <dbReference type="Rhea" id="RHEA:10025"/>
    </physiologicalReaction>
</comment>
<evidence type="ECO:0000256" key="15">
    <source>
        <dbReference type="ARBA" id="ARBA00093624"/>
    </source>
</evidence>
<evidence type="ECO:0000256" key="8">
    <source>
        <dbReference type="ARBA" id="ARBA00050903"/>
    </source>
</evidence>
<evidence type="ECO:0000256" key="11">
    <source>
        <dbReference type="ARBA" id="ARBA00075330"/>
    </source>
</evidence>
<evidence type="ECO:0000256" key="1">
    <source>
        <dbReference type="ARBA" id="ARBA00004123"/>
    </source>
</evidence>
<dbReference type="GO" id="GO:0032259">
    <property type="term" value="P:methylation"/>
    <property type="evidence" value="ECO:0007669"/>
    <property type="project" value="UniProtKB-KW"/>
</dbReference>
<evidence type="ECO:0000256" key="9">
    <source>
        <dbReference type="ARBA" id="ARBA00053180"/>
    </source>
</evidence>
<name>A0AAW2B3N8_CULAL</name>
<feature type="domain" description="Methyltransferase small" evidence="17">
    <location>
        <begin position="25"/>
        <end position="125"/>
    </location>
</feature>
<comment type="subcellular location">
    <subcellularLocation>
        <location evidence="1">Nucleus</location>
    </subcellularLocation>
</comment>
<evidence type="ECO:0000259" key="17">
    <source>
        <dbReference type="Pfam" id="PF05175"/>
    </source>
</evidence>
<evidence type="ECO:0000256" key="12">
    <source>
        <dbReference type="ARBA" id="ARBA00076540"/>
    </source>
</evidence>
<gene>
    <name evidence="18" type="ORF">ABG768_000063</name>
</gene>
<keyword evidence="4" id="KW-0808">Transferase</keyword>